<evidence type="ECO:0000313" key="1">
    <source>
        <dbReference type="EMBL" id="ALC47943.1"/>
    </source>
</evidence>
<organism evidence="1 2">
    <name type="scientific">Drosophila busckii</name>
    <name type="common">Fruit fly</name>
    <dbReference type="NCBI Taxonomy" id="30019"/>
    <lineage>
        <taxon>Eukaryota</taxon>
        <taxon>Metazoa</taxon>
        <taxon>Ecdysozoa</taxon>
        <taxon>Arthropoda</taxon>
        <taxon>Hexapoda</taxon>
        <taxon>Insecta</taxon>
        <taxon>Pterygota</taxon>
        <taxon>Neoptera</taxon>
        <taxon>Endopterygota</taxon>
        <taxon>Diptera</taxon>
        <taxon>Brachycera</taxon>
        <taxon>Muscomorpha</taxon>
        <taxon>Ephydroidea</taxon>
        <taxon>Drosophilidae</taxon>
        <taxon>Drosophila</taxon>
    </lineage>
</organism>
<name>A0A0M3QYM7_DROBS</name>
<keyword evidence="2" id="KW-1185">Reference proteome</keyword>
<evidence type="ECO:0000313" key="2">
    <source>
        <dbReference type="Proteomes" id="UP000494163"/>
    </source>
</evidence>
<sequence length="45" mass="5487">MDKNKKPLQEVVHSRRTLLRYFVIDNGNKNILFRRFIVKVVMKLK</sequence>
<accession>A0A0M3QYM7</accession>
<dbReference type="Proteomes" id="UP000494163">
    <property type="component" value="Chromosome 3R"/>
</dbReference>
<dbReference type="AlphaFoldDB" id="A0A0M3QYM7"/>
<protein>
    <submittedName>
        <fullName evidence="1">Maker259</fullName>
    </submittedName>
</protein>
<gene>
    <name evidence="1" type="ORF">Dbus_chr3Rg2693</name>
</gene>
<proteinExistence type="predicted"/>
<dbReference type="EMBL" id="CP012526">
    <property type="protein sequence ID" value="ALC47943.1"/>
    <property type="molecule type" value="Genomic_DNA"/>
</dbReference>
<reference evidence="1 2" key="1">
    <citation type="submission" date="2015-08" db="EMBL/GenBank/DDBJ databases">
        <title>Ancestral chromatin configuration constrains chromatin evolution on differentiating sex chromosomes in Drosophila.</title>
        <authorList>
            <person name="Zhou Q."/>
            <person name="Bachtrog D."/>
        </authorList>
    </citation>
    <scope>NUCLEOTIDE SEQUENCE [LARGE SCALE GENOMIC DNA]</scope>
    <source>
        <tissue evidence="1">Whole larvae</tissue>
    </source>
</reference>